<feature type="transmembrane region" description="Helical" evidence="8">
    <location>
        <begin position="348"/>
        <end position="366"/>
    </location>
</feature>
<evidence type="ECO:0000259" key="9">
    <source>
        <dbReference type="PROSITE" id="PS51012"/>
    </source>
</evidence>
<feature type="domain" description="ABC transmembrane type-2" evidence="9">
    <location>
        <begin position="144"/>
        <end position="369"/>
    </location>
</feature>
<keyword evidence="4" id="KW-1003">Cell membrane</keyword>
<comment type="subcellular location">
    <subcellularLocation>
        <location evidence="1">Cell membrane</location>
        <topology evidence="1">Multi-pass membrane protein</topology>
    </subcellularLocation>
</comment>
<comment type="similarity">
    <text evidence="2">Belongs to the ABC-2 integral membrane protein family.</text>
</comment>
<evidence type="ECO:0000256" key="2">
    <source>
        <dbReference type="ARBA" id="ARBA00007783"/>
    </source>
</evidence>
<feature type="transmembrane region" description="Helical" evidence="8">
    <location>
        <begin position="227"/>
        <end position="251"/>
    </location>
</feature>
<reference evidence="10" key="1">
    <citation type="submission" date="2016-04" db="EMBL/GenBank/DDBJ databases">
        <authorList>
            <person name="Evans L.H."/>
            <person name="Alamgir A."/>
            <person name="Owens N."/>
            <person name="Weber N.D."/>
            <person name="Virtaneva K."/>
            <person name="Barbian K."/>
            <person name="Babar A."/>
            <person name="Rosenke K."/>
        </authorList>
    </citation>
    <scope>NUCLEOTIDE SEQUENCE</scope>
    <source>
        <strain evidence="10">86-2</strain>
    </source>
</reference>
<dbReference type="Pfam" id="PF12698">
    <property type="entry name" value="ABC2_membrane_3"/>
    <property type="match status" value="1"/>
</dbReference>
<evidence type="ECO:0000256" key="4">
    <source>
        <dbReference type="ARBA" id="ARBA00022475"/>
    </source>
</evidence>
<dbReference type="AlphaFoldDB" id="A0A212JEW5"/>
<dbReference type="InterPro" id="IPR051449">
    <property type="entry name" value="ABC-2_transporter_component"/>
</dbReference>
<evidence type="ECO:0000256" key="5">
    <source>
        <dbReference type="ARBA" id="ARBA00022692"/>
    </source>
</evidence>
<name>A0A212JEW5_9BACT</name>
<gene>
    <name evidence="10" type="ORF">KL86DYS2_11365</name>
</gene>
<dbReference type="InterPro" id="IPR047817">
    <property type="entry name" value="ABC2_TM_bact-type"/>
</dbReference>
<keyword evidence="5 8" id="KW-0812">Transmembrane</keyword>
<dbReference type="GO" id="GO:0005886">
    <property type="term" value="C:plasma membrane"/>
    <property type="evidence" value="ECO:0007669"/>
    <property type="project" value="UniProtKB-SubCell"/>
</dbReference>
<evidence type="ECO:0000313" key="10">
    <source>
        <dbReference type="EMBL" id="SBV97960.1"/>
    </source>
</evidence>
<sequence length="370" mass="41791">MIKFLIEKEFKQIMRNSFLPRLIIGMPIMMMLIMPWAANQEIKNIKLSIVDNDHSTYSERLVRKATSSGYFHLTDVSLSGDKALHSIESGKADVILEIQTDFEKNLVKTGVANVMISANTVNGVKGSLSSSYMGAILSDFSSDIREEWSPKREGAALPLINVVPQYKFNPNLDYKVFMVPALMVILLTLLTGFLPALNIVSEKEMSTIEQMNVTPVNKFTFILAKLIPYWVIGFTVLTICFGFAAFVYNILPVGSLLTIYLFSGIYILVVSGFGLVISNYSNTMQQAMFVMFFFIMILILMSGLFTPISSMPEWAKIVTIFNPLKYFIQVMRMVYLKGSVFMDLTTQMFALLGFVVFFNTWAIISYKKTN</sequence>
<evidence type="ECO:0000256" key="6">
    <source>
        <dbReference type="ARBA" id="ARBA00022989"/>
    </source>
</evidence>
<dbReference type="InterPro" id="IPR013525">
    <property type="entry name" value="ABC2_TM"/>
</dbReference>
<dbReference type="PANTHER" id="PTHR30294:SF29">
    <property type="entry name" value="MULTIDRUG ABC TRANSPORTER PERMEASE YBHS-RELATED"/>
    <property type="match status" value="1"/>
</dbReference>
<organism evidence="10">
    <name type="scientific">uncultured Dysgonomonas sp</name>
    <dbReference type="NCBI Taxonomy" id="206096"/>
    <lineage>
        <taxon>Bacteria</taxon>
        <taxon>Pseudomonadati</taxon>
        <taxon>Bacteroidota</taxon>
        <taxon>Bacteroidia</taxon>
        <taxon>Bacteroidales</taxon>
        <taxon>Dysgonomonadaceae</taxon>
        <taxon>Dysgonomonas</taxon>
        <taxon>environmental samples</taxon>
    </lineage>
</organism>
<dbReference type="PANTHER" id="PTHR30294">
    <property type="entry name" value="MEMBRANE COMPONENT OF ABC TRANSPORTER YHHJ-RELATED"/>
    <property type="match status" value="1"/>
</dbReference>
<accession>A0A212JEW5</accession>
<protein>
    <recommendedName>
        <fullName evidence="9">ABC transmembrane type-2 domain-containing protein</fullName>
    </recommendedName>
</protein>
<keyword evidence="3" id="KW-0813">Transport</keyword>
<evidence type="ECO:0000256" key="8">
    <source>
        <dbReference type="SAM" id="Phobius"/>
    </source>
</evidence>
<evidence type="ECO:0000256" key="1">
    <source>
        <dbReference type="ARBA" id="ARBA00004651"/>
    </source>
</evidence>
<keyword evidence="7 8" id="KW-0472">Membrane</keyword>
<dbReference type="RefSeq" id="WP_296948541.1">
    <property type="nucleotide sequence ID" value="NZ_LT599021.1"/>
</dbReference>
<dbReference type="PROSITE" id="PS51012">
    <property type="entry name" value="ABC_TM2"/>
    <property type="match status" value="1"/>
</dbReference>
<dbReference type="EMBL" id="FLUL01000001">
    <property type="protein sequence ID" value="SBV97960.1"/>
    <property type="molecule type" value="Genomic_DNA"/>
</dbReference>
<evidence type="ECO:0000256" key="3">
    <source>
        <dbReference type="ARBA" id="ARBA00022448"/>
    </source>
</evidence>
<dbReference type="Gene3D" id="3.40.1710.10">
    <property type="entry name" value="abc type-2 transporter like domain"/>
    <property type="match status" value="1"/>
</dbReference>
<proteinExistence type="inferred from homology"/>
<feature type="transmembrane region" description="Helical" evidence="8">
    <location>
        <begin position="177"/>
        <end position="200"/>
    </location>
</feature>
<dbReference type="GO" id="GO:0140359">
    <property type="term" value="F:ABC-type transporter activity"/>
    <property type="evidence" value="ECO:0007669"/>
    <property type="project" value="InterPro"/>
</dbReference>
<feature type="transmembrane region" description="Helical" evidence="8">
    <location>
        <begin position="21"/>
        <end position="38"/>
    </location>
</feature>
<feature type="transmembrane region" description="Helical" evidence="8">
    <location>
        <begin position="289"/>
        <end position="308"/>
    </location>
</feature>
<keyword evidence="6 8" id="KW-1133">Transmembrane helix</keyword>
<feature type="transmembrane region" description="Helical" evidence="8">
    <location>
        <begin position="257"/>
        <end position="277"/>
    </location>
</feature>
<evidence type="ECO:0000256" key="7">
    <source>
        <dbReference type="ARBA" id="ARBA00023136"/>
    </source>
</evidence>